<evidence type="ECO:0008006" key="2">
    <source>
        <dbReference type="Google" id="ProtNLM"/>
    </source>
</evidence>
<dbReference type="SUPFAM" id="SSF63446">
    <property type="entry name" value="Type I dockerin domain"/>
    <property type="match status" value="1"/>
</dbReference>
<dbReference type="InterPro" id="IPR036439">
    <property type="entry name" value="Dockerin_dom_sf"/>
</dbReference>
<organism evidence="1">
    <name type="scientific">marine metagenome</name>
    <dbReference type="NCBI Taxonomy" id="408172"/>
    <lineage>
        <taxon>unclassified sequences</taxon>
        <taxon>metagenomes</taxon>
        <taxon>ecological metagenomes</taxon>
    </lineage>
</organism>
<dbReference type="EMBL" id="UINC01092116">
    <property type="protein sequence ID" value="SVC45427.1"/>
    <property type="molecule type" value="Genomic_DNA"/>
</dbReference>
<evidence type="ECO:0000313" key="1">
    <source>
        <dbReference type="EMBL" id="SVC45427.1"/>
    </source>
</evidence>
<dbReference type="InterPro" id="IPR029055">
    <property type="entry name" value="Ntn_hydrolases_N"/>
</dbReference>
<dbReference type="SUPFAM" id="SSF56235">
    <property type="entry name" value="N-terminal nucleophile aminohydrolases (Ntn hydrolases)"/>
    <property type="match status" value="2"/>
</dbReference>
<dbReference type="PANTHER" id="PTHR39328:SF1">
    <property type="entry name" value="BLL2871 PROTEIN"/>
    <property type="match status" value="1"/>
</dbReference>
<dbReference type="PANTHER" id="PTHR39328">
    <property type="entry name" value="BLL2871 PROTEIN"/>
    <property type="match status" value="1"/>
</dbReference>
<gene>
    <name evidence="1" type="ORF">METZ01_LOCUS298281</name>
</gene>
<dbReference type="GO" id="GO:0000272">
    <property type="term" value="P:polysaccharide catabolic process"/>
    <property type="evidence" value="ECO:0007669"/>
    <property type="project" value="InterPro"/>
</dbReference>
<dbReference type="Pfam" id="PF06267">
    <property type="entry name" value="DUF1028"/>
    <property type="match status" value="2"/>
</dbReference>
<dbReference type="InterPro" id="IPR010430">
    <property type="entry name" value="DUF1028"/>
</dbReference>
<protein>
    <recommendedName>
        <fullName evidence="2">Dockerin domain-containing protein</fullName>
    </recommendedName>
</protein>
<dbReference type="Gene3D" id="3.60.20.10">
    <property type="entry name" value="Glutamine Phosphoribosylpyrophosphate, subunit 1, domain 1"/>
    <property type="match status" value="2"/>
</dbReference>
<reference evidence="1" key="1">
    <citation type="submission" date="2018-05" db="EMBL/GenBank/DDBJ databases">
        <authorList>
            <person name="Lanie J.A."/>
            <person name="Ng W.-L."/>
            <person name="Kazmierczak K.M."/>
            <person name="Andrzejewski T.M."/>
            <person name="Davidsen T.M."/>
            <person name="Wayne K.J."/>
            <person name="Tettelin H."/>
            <person name="Glass J.I."/>
            <person name="Rusch D."/>
            <person name="Podicherti R."/>
            <person name="Tsui H.-C.T."/>
            <person name="Winkler M.E."/>
        </authorList>
    </citation>
    <scope>NUCLEOTIDE SEQUENCE</scope>
</reference>
<name>A0A382MCJ4_9ZZZZ</name>
<accession>A0A382MCJ4</accession>
<sequence length="321" mass="34931">MATFSIVAVDTTTGEVGSAGGSCIAGSIIISDIHPGTGAIHTQSYYLPANQSYASSLMDEGYSPDEIIELLENNDAQNNPGIRQYGIVDLFSGNDYDLLYEYECEEIEGAVWQGIPDSGELAECSDPVVARSASFTGSNCSSWKGHINGINYAIQGNILLNENILLGLERGFNLTNGSLDQKLMAAMQEAKYPGADTRCLDEGISTLSAFIRVAKPTDINEYYMDLNVNSVTPYFSENGVWIDPIDTLQTLYDNWYENDFNYELGDVNQDSMINILDIVAVANGILDGSICGIAYYLADINSDDLINILAIIQIVNIILNN</sequence>
<dbReference type="AlphaFoldDB" id="A0A382MCJ4"/>
<proteinExistence type="predicted"/>